<evidence type="ECO:0000313" key="2">
    <source>
        <dbReference type="EMBL" id="EZQ04892.1"/>
    </source>
</evidence>
<keyword evidence="1" id="KW-0812">Transmembrane</keyword>
<keyword evidence="1" id="KW-0472">Membrane</keyword>
<keyword evidence="1" id="KW-1133">Transmembrane helix</keyword>
<organism evidence="2 3">
    <name type="scientific">Candidatus Acidianus copahuensis</name>
    <dbReference type="NCBI Taxonomy" id="1160895"/>
    <lineage>
        <taxon>Archaea</taxon>
        <taxon>Thermoproteota</taxon>
        <taxon>Thermoprotei</taxon>
        <taxon>Sulfolobales</taxon>
        <taxon>Sulfolobaceae</taxon>
        <taxon>Acidianus</taxon>
    </lineage>
</organism>
<sequence length="112" mass="13242">MTSAFLEISPEKILNYLIFVGIWYLLLFIYIIWKRSFKYKIEDCQFTIQSPLSRPIKLSCNEIKENFVSQGFLAKKFGCASLYLITEKNTYIIKDVDERVAREGEKLLEEKK</sequence>
<dbReference type="Proteomes" id="UP000024332">
    <property type="component" value="Unassembled WGS sequence"/>
</dbReference>
<feature type="transmembrane region" description="Helical" evidence="1">
    <location>
        <begin position="13"/>
        <end position="33"/>
    </location>
</feature>
<proteinExistence type="predicted"/>
<dbReference type="EMBL" id="JFZT01000044">
    <property type="protein sequence ID" value="EZQ04892.1"/>
    <property type="molecule type" value="Genomic_DNA"/>
</dbReference>
<evidence type="ECO:0000313" key="3">
    <source>
        <dbReference type="Proteomes" id="UP000024332"/>
    </source>
</evidence>
<dbReference type="STRING" id="1160895.CM19_07915"/>
<comment type="caution">
    <text evidence="2">The sequence shown here is derived from an EMBL/GenBank/DDBJ whole genome shotgun (WGS) entry which is preliminary data.</text>
</comment>
<gene>
    <name evidence="2" type="ORF">CM19_07915</name>
</gene>
<name>A0A031LLF4_9CREN</name>
<dbReference type="AlphaFoldDB" id="A0A031LLF4"/>
<accession>A0A031LLF4</accession>
<keyword evidence="3" id="KW-1185">Reference proteome</keyword>
<protein>
    <recommendedName>
        <fullName evidence="4">DUF304 domain-containing protein</fullName>
    </recommendedName>
</protein>
<reference evidence="2 3" key="1">
    <citation type="submission" date="2014-03" db="EMBL/GenBank/DDBJ databases">
        <title>Draft genome sequence of the novel thermoacidophilic archaea Acidianus copahuensis ALE1 strain, isolated from Copahue volcanic area in Neuquen Argentina.</title>
        <authorList>
            <person name="Urbieta M.S."/>
            <person name="Rascovan N."/>
            <person name="Castro C."/>
            <person name="Revale S."/>
            <person name="Giaveno M.A."/>
            <person name="Vazquez M.P."/>
            <person name="Donati E.R."/>
        </authorList>
    </citation>
    <scope>NUCLEOTIDE SEQUENCE [LARGE SCALE GENOMIC DNA]</scope>
    <source>
        <strain evidence="2 3">ALE1</strain>
    </source>
</reference>
<evidence type="ECO:0000256" key="1">
    <source>
        <dbReference type="SAM" id="Phobius"/>
    </source>
</evidence>
<evidence type="ECO:0008006" key="4">
    <source>
        <dbReference type="Google" id="ProtNLM"/>
    </source>
</evidence>